<evidence type="ECO:0000256" key="2">
    <source>
        <dbReference type="ARBA" id="ARBA00022475"/>
    </source>
</evidence>
<dbReference type="EMBL" id="BAHC01000053">
    <property type="protein sequence ID" value="GAB89213.1"/>
    <property type="molecule type" value="Genomic_DNA"/>
</dbReference>
<dbReference type="PANTHER" id="PTHR30606:SF10">
    <property type="entry name" value="PHOSPHATIDYLINOSITOL MANNOSIDE ACYLTRANSFERASE"/>
    <property type="match status" value="1"/>
</dbReference>
<feature type="region of interest" description="Disordered" evidence="7">
    <location>
        <begin position="300"/>
        <end position="322"/>
    </location>
</feature>
<dbReference type="NCBIfam" id="NF005919">
    <property type="entry name" value="PRK07920.1"/>
    <property type="match status" value="1"/>
</dbReference>
<organism evidence="8 9">
    <name type="scientific">Gordonia rhizosphera NBRC 16068</name>
    <dbReference type="NCBI Taxonomy" id="1108045"/>
    <lineage>
        <taxon>Bacteria</taxon>
        <taxon>Bacillati</taxon>
        <taxon>Actinomycetota</taxon>
        <taxon>Actinomycetes</taxon>
        <taxon>Mycobacteriales</taxon>
        <taxon>Gordoniaceae</taxon>
        <taxon>Gordonia</taxon>
    </lineage>
</organism>
<evidence type="ECO:0000256" key="5">
    <source>
        <dbReference type="ARBA" id="ARBA00023136"/>
    </source>
</evidence>
<dbReference type="AlphaFoldDB" id="K6V071"/>
<dbReference type="STRING" id="1108045.GORHZ_053_00660"/>
<evidence type="ECO:0000256" key="1">
    <source>
        <dbReference type="ARBA" id="ARBA00004533"/>
    </source>
</evidence>
<reference evidence="8 9" key="1">
    <citation type="submission" date="2012-08" db="EMBL/GenBank/DDBJ databases">
        <title>Whole genome shotgun sequence of Gordonia rhizosphera NBRC 16068.</title>
        <authorList>
            <person name="Takarada H."/>
            <person name="Isaki S."/>
            <person name="Hosoyama A."/>
            <person name="Tsuchikane K."/>
            <person name="Katsumata H."/>
            <person name="Baba S."/>
            <person name="Ohji S."/>
            <person name="Yamazaki S."/>
            <person name="Fujita N."/>
        </authorList>
    </citation>
    <scope>NUCLEOTIDE SEQUENCE [LARGE SCALE GENOMIC DNA]</scope>
    <source>
        <strain evidence="8 9">NBRC 16068</strain>
    </source>
</reference>
<evidence type="ECO:0000256" key="3">
    <source>
        <dbReference type="ARBA" id="ARBA00022519"/>
    </source>
</evidence>
<protein>
    <submittedName>
        <fullName evidence="8">Putative acyltransferase</fullName>
    </submittedName>
</protein>
<comment type="subcellular location">
    <subcellularLocation>
        <location evidence="1">Cell inner membrane</location>
    </subcellularLocation>
</comment>
<name>K6V071_9ACTN</name>
<accession>K6V071</accession>
<evidence type="ECO:0000256" key="6">
    <source>
        <dbReference type="ARBA" id="ARBA00023315"/>
    </source>
</evidence>
<keyword evidence="4 8" id="KW-0808">Transferase</keyword>
<sequence length="322" mass="34695">MSSVTARLSDLGYAAGWAAVRYAPDRLARGVFDRFGDLAGRRHGGPAQLRRNLARVIGTTPDAVPDDLVAAAVRSYARYWCEAFRLPAQDFAEMAATVTVPDTDRANLDAALERGKGVVLSLPHSGNWDMAGVWLVRHYGRGVATVAERLEPESLFDRFVSYRESLGLEILPLSGGEQRPFDVLGDRLRAGDIVCLLGERDLARTGVPVTFFGEPTRMPAGSARLAIETGASLLPVHHWFTEAPTSRISCGAPIDVSGGVGPTTQALADAFAANIAAHPQDWHMLQPLWEADWSAARRARIEGTDASSPSTADDAATREHGR</sequence>
<evidence type="ECO:0000256" key="7">
    <source>
        <dbReference type="SAM" id="MobiDB-lite"/>
    </source>
</evidence>
<keyword evidence="6 8" id="KW-0012">Acyltransferase</keyword>
<feature type="compositionally biased region" description="Low complexity" evidence="7">
    <location>
        <begin position="304"/>
        <end position="314"/>
    </location>
</feature>
<evidence type="ECO:0000313" key="8">
    <source>
        <dbReference type="EMBL" id="GAB89213.1"/>
    </source>
</evidence>
<dbReference type="InterPro" id="IPR004960">
    <property type="entry name" value="LipA_acyltrans"/>
</dbReference>
<dbReference type="GO" id="GO:0009247">
    <property type="term" value="P:glycolipid biosynthetic process"/>
    <property type="evidence" value="ECO:0007669"/>
    <property type="project" value="UniProtKB-ARBA"/>
</dbReference>
<dbReference type="GO" id="GO:0016746">
    <property type="term" value="F:acyltransferase activity"/>
    <property type="evidence" value="ECO:0007669"/>
    <property type="project" value="UniProtKB-KW"/>
</dbReference>
<evidence type="ECO:0000256" key="4">
    <source>
        <dbReference type="ARBA" id="ARBA00022679"/>
    </source>
</evidence>
<dbReference type="Pfam" id="PF03279">
    <property type="entry name" value="Lip_A_acyltrans"/>
    <property type="match status" value="1"/>
</dbReference>
<comment type="caution">
    <text evidence="8">The sequence shown here is derived from an EMBL/GenBank/DDBJ whole genome shotgun (WGS) entry which is preliminary data.</text>
</comment>
<keyword evidence="9" id="KW-1185">Reference proteome</keyword>
<dbReference type="Proteomes" id="UP000008363">
    <property type="component" value="Unassembled WGS sequence"/>
</dbReference>
<dbReference type="GO" id="GO:0005886">
    <property type="term" value="C:plasma membrane"/>
    <property type="evidence" value="ECO:0007669"/>
    <property type="project" value="UniProtKB-SubCell"/>
</dbReference>
<gene>
    <name evidence="8" type="ORF">GORHZ_053_00660</name>
</gene>
<dbReference type="OrthoDB" id="9803456at2"/>
<dbReference type="RefSeq" id="WP_006331165.1">
    <property type="nucleotide sequence ID" value="NZ_BAHC01000053.1"/>
</dbReference>
<dbReference type="PANTHER" id="PTHR30606">
    <property type="entry name" value="LIPID A BIOSYNTHESIS LAUROYL ACYLTRANSFERASE"/>
    <property type="match status" value="1"/>
</dbReference>
<dbReference type="eggNOG" id="COG1560">
    <property type="taxonomic scope" value="Bacteria"/>
</dbReference>
<keyword evidence="5" id="KW-0472">Membrane</keyword>
<keyword evidence="3" id="KW-0997">Cell inner membrane</keyword>
<keyword evidence="2" id="KW-1003">Cell membrane</keyword>
<dbReference type="CDD" id="cd07984">
    <property type="entry name" value="LPLAT_LABLAT-like"/>
    <property type="match status" value="1"/>
</dbReference>
<evidence type="ECO:0000313" key="9">
    <source>
        <dbReference type="Proteomes" id="UP000008363"/>
    </source>
</evidence>
<proteinExistence type="predicted"/>